<protein>
    <submittedName>
        <fullName evidence="1">Uncharacterized protein</fullName>
    </submittedName>
</protein>
<dbReference type="Proteomes" id="UP001157006">
    <property type="component" value="Chromosome 6"/>
</dbReference>
<sequence>MLNKDGGSDDDKDDNGMAIERIDGEEGLMKEAETVSMMNQEVSVWVCERRKISGGCEFAKGDLEKVILDRLCRLEQGIPLCIVTIFCFLDVRIVYNHLMKVEAWSMMYFEVSELSVVLYKSKSSKPNRPLSHFYFPSFLL</sequence>
<reference evidence="1 2" key="1">
    <citation type="submission" date="2023-01" db="EMBL/GenBank/DDBJ databases">
        <authorList>
            <person name="Kreplak J."/>
        </authorList>
    </citation>
    <scope>NUCLEOTIDE SEQUENCE [LARGE SCALE GENOMIC DNA]</scope>
</reference>
<proteinExistence type="predicted"/>
<gene>
    <name evidence="1" type="ORF">VFH_VI120640</name>
</gene>
<keyword evidence="2" id="KW-1185">Reference proteome</keyword>
<dbReference type="EMBL" id="OX451741">
    <property type="protein sequence ID" value="CAI8618393.1"/>
    <property type="molecule type" value="Genomic_DNA"/>
</dbReference>
<dbReference type="AlphaFoldDB" id="A0AAV1B9S1"/>
<evidence type="ECO:0000313" key="2">
    <source>
        <dbReference type="Proteomes" id="UP001157006"/>
    </source>
</evidence>
<accession>A0AAV1B9S1</accession>
<evidence type="ECO:0000313" key="1">
    <source>
        <dbReference type="EMBL" id="CAI8618393.1"/>
    </source>
</evidence>
<name>A0AAV1B9S1_VICFA</name>
<organism evidence="1 2">
    <name type="scientific">Vicia faba</name>
    <name type="common">Broad bean</name>
    <name type="synonym">Faba vulgaris</name>
    <dbReference type="NCBI Taxonomy" id="3906"/>
    <lineage>
        <taxon>Eukaryota</taxon>
        <taxon>Viridiplantae</taxon>
        <taxon>Streptophyta</taxon>
        <taxon>Embryophyta</taxon>
        <taxon>Tracheophyta</taxon>
        <taxon>Spermatophyta</taxon>
        <taxon>Magnoliopsida</taxon>
        <taxon>eudicotyledons</taxon>
        <taxon>Gunneridae</taxon>
        <taxon>Pentapetalae</taxon>
        <taxon>rosids</taxon>
        <taxon>fabids</taxon>
        <taxon>Fabales</taxon>
        <taxon>Fabaceae</taxon>
        <taxon>Papilionoideae</taxon>
        <taxon>50 kb inversion clade</taxon>
        <taxon>NPAAA clade</taxon>
        <taxon>Hologalegina</taxon>
        <taxon>IRL clade</taxon>
        <taxon>Fabeae</taxon>
        <taxon>Vicia</taxon>
    </lineage>
</organism>